<feature type="compositionally biased region" description="Low complexity" evidence="3">
    <location>
        <begin position="187"/>
        <end position="199"/>
    </location>
</feature>
<reference evidence="4 5" key="1">
    <citation type="submission" date="2024-02" db="EMBL/GenBank/DDBJ databases">
        <authorList>
            <person name="Chen Y."/>
            <person name="Shah S."/>
            <person name="Dougan E. K."/>
            <person name="Thang M."/>
            <person name="Chan C."/>
        </authorList>
    </citation>
    <scope>NUCLEOTIDE SEQUENCE [LARGE SCALE GENOMIC DNA]</scope>
</reference>
<evidence type="ECO:0000313" key="5">
    <source>
        <dbReference type="Proteomes" id="UP001642464"/>
    </source>
</evidence>
<dbReference type="Proteomes" id="UP001642464">
    <property type="component" value="Unassembled WGS sequence"/>
</dbReference>
<evidence type="ECO:0000256" key="2">
    <source>
        <dbReference type="ARBA" id="ARBA00022679"/>
    </source>
</evidence>
<feature type="compositionally biased region" description="Low complexity" evidence="3">
    <location>
        <begin position="153"/>
        <end position="167"/>
    </location>
</feature>
<dbReference type="EMBL" id="CAXAMM010038596">
    <property type="protein sequence ID" value="CAK9079341.1"/>
    <property type="molecule type" value="Genomic_DNA"/>
</dbReference>
<dbReference type="Gene3D" id="3.40.50.150">
    <property type="entry name" value="Vaccinia Virus protein VP39"/>
    <property type="match status" value="1"/>
</dbReference>
<dbReference type="InterPro" id="IPR029063">
    <property type="entry name" value="SAM-dependent_MTases_sf"/>
</dbReference>
<evidence type="ECO:0000256" key="1">
    <source>
        <dbReference type="ARBA" id="ARBA00022603"/>
    </source>
</evidence>
<dbReference type="InterPro" id="IPR001525">
    <property type="entry name" value="C5_MeTfrase"/>
</dbReference>
<feature type="region of interest" description="Disordered" evidence="3">
    <location>
        <begin position="152"/>
        <end position="175"/>
    </location>
</feature>
<keyword evidence="5" id="KW-1185">Reference proteome</keyword>
<accession>A0ABP0PUZ6</accession>
<feature type="region of interest" description="Disordered" evidence="3">
    <location>
        <begin position="222"/>
        <end position="245"/>
    </location>
</feature>
<dbReference type="Pfam" id="PF00145">
    <property type="entry name" value="DNA_methylase"/>
    <property type="match status" value="1"/>
</dbReference>
<keyword evidence="1" id="KW-0489">Methyltransferase</keyword>
<protein>
    <submittedName>
        <fullName evidence="4">Uncharacterized protein</fullName>
    </submittedName>
</protein>
<feature type="region of interest" description="Disordered" evidence="3">
    <location>
        <begin position="600"/>
        <end position="626"/>
    </location>
</feature>
<evidence type="ECO:0000256" key="3">
    <source>
        <dbReference type="SAM" id="MobiDB-lite"/>
    </source>
</evidence>
<gene>
    <name evidence="4" type="ORF">SCF082_LOCUS37853</name>
</gene>
<organism evidence="4 5">
    <name type="scientific">Durusdinium trenchii</name>
    <dbReference type="NCBI Taxonomy" id="1381693"/>
    <lineage>
        <taxon>Eukaryota</taxon>
        <taxon>Sar</taxon>
        <taxon>Alveolata</taxon>
        <taxon>Dinophyceae</taxon>
        <taxon>Suessiales</taxon>
        <taxon>Symbiodiniaceae</taxon>
        <taxon>Durusdinium</taxon>
    </lineage>
</organism>
<proteinExistence type="predicted"/>
<sequence>MPAKGGNVDRCLLLPTVVSHFSSEESTQKSAQEAMVSVFFDPSTYQGRIHQPPELSGKLDPADPAESFMHPTHAKPEHLQNLFDSSRYEGKLWHFPPLLKTIKPQELTRERFCEFFKITVPESAAQARHTETEDTASKAGEDTAMQIECAPSQAPQAEADQQEAAKQAAEEAETIQPDAKPLEELTAQPEAAQQEAAEQAAEEAEAIQPDAKPLEELTAHPKAPQPEAEQQEAAEQAAEEAEAIQPVPPGHCFVLRLPEEILSSILQQNSTSIFLKWKNSLESGTRVCFVEACQQGKVVGTGIFSHINVIKTFAELRGTPDFKKATALQKQAWRNHILQQKKKLYSWTFANLQQLSEPLQVMAKDLEELGYVMEHALVDTQNYLLRQRRNRVYATADVSNGQSAAPYGEKMEETMQALGSSDALISFEQIFDMSLPKKPLSSDRQHQKLQQALEAACLKAQSNNIFIDNSTSNSRMAEYAVDVLTCVRPTHAIYSQKLARFVTVKEMWACQGLFESSFENPSAVHDMLARPAEAQDLAGNAFSSTCMQAKLMASMIHSHGWEGIQAEPNCEHSALAESSGEMISDQCSYPMSSPTPRKCSHISVDSSGADELADSKPTGLKRKASSMSDRTVVPLAIEQNDPIVPVDLPVKRRVYGKTKAIVAAQPVHVVASSNLPADDAKLSESEVNQQLASLEHLRLGNSRKKRGRPDQQALALEPRQKKRKYVPRGKIAREGKRSCISIWAKMQLFQEYERLCDDPNIRHPEKHMLSTSRRAGAYQGCFAKWKKQRADQKWDLVVQHAPSLAKKHSEVPNSLRAALNITNRKWEGSKFSSQEGMHVVPDPLALALEDLVMERLSLGEEVSKDLVQNMLLHLIKVWNNHISDLEKEVSEAVAKQTLQQQEALLESNDSGCKGKESANDGTSSLQQLLTILRPCNVSTQPKAIGLGGCWCPERRLPSVVSWTQKIRYEDERGLSQEGSLRCDAWALQQLKGYQNGKLIMWSWVSRGLTRMEQIAEWHFGNDLEAAKEAMKATQGMMLALYHLDDIPEVDTTAGAELVDAANSGALEGEKHTFWSIMNSEDPGSAPIPLPGWFQS</sequence>
<name>A0ABP0PUZ6_9DINO</name>
<feature type="region of interest" description="Disordered" evidence="3">
    <location>
        <begin position="187"/>
        <end position="206"/>
    </location>
</feature>
<evidence type="ECO:0000313" key="4">
    <source>
        <dbReference type="EMBL" id="CAK9079341.1"/>
    </source>
</evidence>
<feature type="compositionally biased region" description="Acidic residues" evidence="3">
    <location>
        <begin position="229"/>
        <end position="242"/>
    </location>
</feature>
<comment type="caution">
    <text evidence="4">The sequence shown here is derived from an EMBL/GenBank/DDBJ whole genome shotgun (WGS) entry which is preliminary data.</text>
</comment>
<keyword evidence="2" id="KW-0808">Transferase</keyword>
<dbReference type="Gene3D" id="3.90.120.10">
    <property type="entry name" value="DNA Methylase, subunit A, domain 2"/>
    <property type="match status" value="1"/>
</dbReference>